<keyword evidence="4" id="KW-1185">Reference proteome</keyword>
<dbReference type="Proteomes" id="UP001249020">
    <property type="component" value="Unassembled WGS sequence"/>
</dbReference>
<proteinExistence type="predicted"/>
<reference evidence="3 4" key="1">
    <citation type="submission" date="2023-09" db="EMBL/GenBank/DDBJ databases">
        <authorList>
            <person name="Rey-Velasco X."/>
        </authorList>
    </citation>
    <scope>NUCLEOTIDE SEQUENCE [LARGE SCALE GENOMIC DNA]</scope>
    <source>
        <strain evidence="3 4">W409</strain>
    </source>
</reference>
<organism evidence="3 4">
    <name type="scientific">Brumicola blandensis</name>
    <dbReference type="NCBI Taxonomy" id="3075611"/>
    <lineage>
        <taxon>Bacteria</taxon>
        <taxon>Pseudomonadati</taxon>
        <taxon>Pseudomonadota</taxon>
        <taxon>Gammaproteobacteria</taxon>
        <taxon>Alteromonadales</taxon>
        <taxon>Alteromonadaceae</taxon>
        <taxon>Brumicola</taxon>
    </lineage>
</organism>
<dbReference type="AlphaFoldDB" id="A0AAW8R238"/>
<sequence>MLGFHPPLEDDEIPYSWLVTYCQLSGLPSARVLLEQLHIAHYQLASQFPGFVPFICAHAHVSAHEVIHEHTILPVFRPFLHSKTYSSVLANLATGCASNLHSRMSLVANRVNSGTVLRACPACVESDAKTVGRAWWHVQHQLPGCSVCLKHSEPLFEVPVQRRALILPSHIDIQHNVELQSVDVQLTSLVHDVWRSSTALLAYQHITSRYRHRLVETGFASHIGAIRQDKLRHALRAYWATSASPTVQQLLLDNCYPESLFRAKRAQFHPLKHLLLIGMLWHSWREFCEYKPCECVTPDRVSDNVLNEGETDADIVCLLQQGKSLRAVSKQCKRSVIYVKKLALQNNISVKTRAKRIFGADIALIVGLLKDGVKTQQIANEVDYSVGTIEQVLSQHQGLVKQRHQMRFNAQCHKHQSCILKALAEHPEYHRSDFQREFRASYSWLFKHDKEWLYSVLPAAIPRCRRRSGECN</sequence>
<dbReference type="Pfam" id="PF15978">
    <property type="entry name" value="TnsD"/>
    <property type="match status" value="1"/>
</dbReference>
<feature type="domain" description="Transposon Tn7 transposition protein TnsD C-terminal" evidence="2">
    <location>
        <begin position="203"/>
        <end position="460"/>
    </location>
</feature>
<dbReference type="EMBL" id="JAVRIE010000004">
    <property type="protein sequence ID" value="MDT0583317.1"/>
    <property type="molecule type" value="Genomic_DNA"/>
</dbReference>
<accession>A0AAW8R238</accession>
<name>A0AAW8R238_9ALTE</name>
<gene>
    <name evidence="3" type="ORF">RM544_12265</name>
</gene>
<evidence type="ECO:0000259" key="1">
    <source>
        <dbReference type="Pfam" id="PF06527"/>
    </source>
</evidence>
<dbReference type="RefSeq" id="WP_311362079.1">
    <property type="nucleotide sequence ID" value="NZ_JAVRIE010000004.1"/>
</dbReference>
<protein>
    <submittedName>
        <fullName evidence="3">TnsD family Tn7-like transposition protein</fullName>
    </submittedName>
</protein>
<evidence type="ECO:0000313" key="3">
    <source>
        <dbReference type="EMBL" id="MDT0583317.1"/>
    </source>
</evidence>
<dbReference type="Pfam" id="PF06527">
    <property type="entry name" value="TniQ"/>
    <property type="match status" value="1"/>
</dbReference>
<evidence type="ECO:0000313" key="4">
    <source>
        <dbReference type="Proteomes" id="UP001249020"/>
    </source>
</evidence>
<feature type="domain" description="TniQ" evidence="1">
    <location>
        <begin position="4"/>
        <end position="155"/>
    </location>
</feature>
<dbReference type="InterPro" id="IPR009492">
    <property type="entry name" value="TniQ"/>
</dbReference>
<evidence type="ECO:0000259" key="2">
    <source>
        <dbReference type="Pfam" id="PF15978"/>
    </source>
</evidence>
<comment type="caution">
    <text evidence="3">The sequence shown here is derived from an EMBL/GenBank/DDBJ whole genome shotgun (WGS) entry which is preliminary data.</text>
</comment>
<dbReference type="InterPro" id="IPR032750">
    <property type="entry name" value="TnsD_C"/>
</dbReference>